<sequence>EEDRIAATKAFYKILTGQEASERE</sequence>
<feature type="non-terminal residue" evidence="1">
    <location>
        <position position="1"/>
    </location>
</feature>
<proteinExistence type="predicted"/>
<accession>A0A0F9CDG5</accession>
<protein>
    <submittedName>
        <fullName evidence="1">Uncharacterized protein</fullName>
    </submittedName>
</protein>
<evidence type="ECO:0000313" key="1">
    <source>
        <dbReference type="EMBL" id="KKL47124.1"/>
    </source>
</evidence>
<organism evidence="1">
    <name type="scientific">marine sediment metagenome</name>
    <dbReference type="NCBI Taxonomy" id="412755"/>
    <lineage>
        <taxon>unclassified sequences</taxon>
        <taxon>metagenomes</taxon>
        <taxon>ecological metagenomes</taxon>
    </lineage>
</organism>
<comment type="caution">
    <text evidence="1">The sequence shown here is derived from an EMBL/GenBank/DDBJ whole genome shotgun (WGS) entry which is preliminary data.</text>
</comment>
<dbReference type="AlphaFoldDB" id="A0A0F9CDG5"/>
<reference evidence="1" key="1">
    <citation type="journal article" date="2015" name="Nature">
        <title>Complex archaea that bridge the gap between prokaryotes and eukaryotes.</title>
        <authorList>
            <person name="Spang A."/>
            <person name="Saw J.H."/>
            <person name="Jorgensen S.L."/>
            <person name="Zaremba-Niedzwiedzka K."/>
            <person name="Martijn J."/>
            <person name="Lind A.E."/>
            <person name="van Eijk R."/>
            <person name="Schleper C."/>
            <person name="Guy L."/>
            <person name="Ettema T.J."/>
        </authorList>
    </citation>
    <scope>NUCLEOTIDE SEQUENCE</scope>
</reference>
<name>A0A0F9CDG5_9ZZZZ</name>
<dbReference type="EMBL" id="LAZR01033783">
    <property type="protein sequence ID" value="KKL47124.1"/>
    <property type="molecule type" value="Genomic_DNA"/>
</dbReference>
<gene>
    <name evidence="1" type="ORF">LCGC14_2338650</name>
</gene>